<gene>
    <name evidence="6" type="ORF">PDM29_01410</name>
</gene>
<reference evidence="6 7" key="1">
    <citation type="submission" date="2022-12" db="EMBL/GenBank/DDBJ databases">
        <title>Two new species, Stenotrophomonas aracearum and Stenotrophomonas oahuensis, isolated from Anthurium (Araceae family) in Hawaii.</title>
        <authorList>
            <person name="Chunag S.C."/>
            <person name="Dobhal S."/>
            <person name="Alvarez A."/>
            <person name="Arif M."/>
        </authorList>
    </citation>
    <scope>NUCLEOTIDE SEQUENCE [LARGE SCALE GENOMIC DNA]</scope>
    <source>
        <strain evidence="6 7">A5586</strain>
    </source>
</reference>
<evidence type="ECO:0000256" key="2">
    <source>
        <dbReference type="ARBA" id="ARBA00007741"/>
    </source>
</evidence>
<organism evidence="6 7">
    <name type="scientific">Stenotrophomonas oahuensis</name>
    <dbReference type="NCBI Taxonomy" id="3003271"/>
    <lineage>
        <taxon>Bacteria</taxon>
        <taxon>Pseudomonadati</taxon>
        <taxon>Pseudomonadota</taxon>
        <taxon>Gammaproteobacteria</taxon>
        <taxon>Lysobacterales</taxon>
        <taxon>Lysobacteraceae</taxon>
        <taxon>Stenotrophomonas</taxon>
    </lineage>
</organism>
<evidence type="ECO:0000256" key="4">
    <source>
        <dbReference type="ARBA" id="ARBA00023026"/>
    </source>
</evidence>
<evidence type="ECO:0000256" key="5">
    <source>
        <dbReference type="ARBA" id="ARBA00023054"/>
    </source>
</evidence>
<dbReference type="Gene3D" id="1.20.1710.10">
    <property type="entry name" value="IpaD-like"/>
    <property type="match status" value="1"/>
</dbReference>
<dbReference type="SUPFAM" id="SSF140693">
    <property type="entry name" value="IpaD-like"/>
    <property type="match status" value="1"/>
</dbReference>
<dbReference type="Pfam" id="PF06511">
    <property type="entry name" value="T3SS_TC"/>
    <property type="match status" value="1"/>
</dbReference>
<comment type="subcellular location">
    <subcellularLocation>
        <location evidence="1">Secreted</location>
    </subcellularLocation>
</comment>
<dbReference type="RefSeq" id="WP_311192122.1">
    <property type="nucleotide sequence ID" value="NZ_CP115541.1"/>
</dbReference>
<keyword evidence="5" id="KW-0175">Coiled coil</keyword>
<dbReference type="Proteomes" id="UP001302072">
    <property type="component" value="Chromosome"/>
</dbReference>
<evidence type="ECO:0000313" key="6">
    <source>
        <dbReference type="EMBL" id="WNH52954.1"/>
    </source>
</evidence>
<keyword evidence="7" id="KW-1185">Reference proteome</keyword>
<evidence type="ECO:0000313" key="7">
    <source>
        <dbReference type="Proteomes" id="UP001302072"/>
    </source>
</evidence>
<dbReference type="EMBL" id="CP115541">
    <property type="protein sequence ID" value="WNH52954.1"/>
    <property type="molecule type" value="Genomic_DNA"/>
</dbReference>
<protein>
    <submittedName>
        <fullName evidence="6">IpaD/SipD/SspD family type III secretion system needle tip protein</fullName>
    </submittedName>
</protein>
<name>A0ABY9YPZ3_9GAMM</name>
<proteinExistence type="inferred from homology"/>
<keyword evidence="4" id="KW-0843">Virulence</keyword>
<dbReference type="InterPro" id="IPR036708">
    <property type="entry name" value="BipD-like_sf"/>
</dbReference>
<accession>A0ABY9YPZ3</accession>
<evidence type="ECO:0000256" key="3">
    <source>
        <dbReference type="ARBA" id="ARBA00022525"/>
    </source>
</evidence>
<evidence type="ECO:0000256" key="1">
    <source>
        <dbReference type="ARBA" id="ARBA00004613"/>
    </source>
</evidence>
<keyword evidence="3" id="KW-0964">Secreted</keyword>
<sequence>MSISIQPAAPVSPRHAIAHAVAVAQQAPELPPVDAATCARLCQAQVFLDNARHAWSRQSQAVQRYTAQRAASQQFGHAAAAQLGLPIAASTLVPHHPEVLLHPEVVEELKKHRERESRLAVAVGEAIDETWRPTHDLLRALGFLDFGHTREERPAEANDPIINPADKDASGLVWNSHSEFYEQIGLLLAALKENWLSKYQDAMKTFLEFYEEFQDILEKLKIEGSGDKGDVKLYAKAVKDGLSKLMQKYGMDDKALASFSSEAEAQAFVDNMGLPGLKATPGPDGTYVVKIDMSAVEAIRDSLPDNHTVELPNGDIIEFAETWDSAKYNAWVSNKDGNVEQIKHMSKVLGEKLSETTQQFDNIVKILSSTIDKITDADMSFVNGI</sequence>
<dbReference type="InterPro" id="IPR009483">
    <property type="entry name" value="IpaD/BipD/SipD"/>
</dbReference>
<comment type="similarity">
    <text evidence="2">Belongs to the invasin protein D family.</text>
</comment>